<evidence type="ECO:0000259" key="6">
    <source>
        <dbReference type="PROSITE" id="PS51900"/>
    </source>
</evidence>
<dbReference type="Gene3D" id="1.10.443.10">
    <property type="entry name" value="Intergrase catalytic core"/>
    <property type="match status" value="1"/>
</dbReference>
<evidence type="ECO:0000256" key="3">
    <source>
        <dbReference type="ARBA" id="ARBA00023172"/>
    </source>
</evidence>
<dbReference type="GO" id="GO:0015074">
    <property type="term" value="P:DNA integration"/>
    <property type="evidence" value="ECO:0007669"/>
    <property type="project" value="UniProtKB-KW"/>
</dbReference>
<dbReference type="Pfam" id="PF14659">
    <property type="entry name" value="Phage_int_SAM_3"/>
    <property type="match status" value="1"/>
</dbReference>
<dbReference type="Gene3D" id="1.10.150.130">
    <property type="match status" value="1"/>
</dbReference>
<keyword evidence="3" id="KW-0233">DNA recombination</keyword>
<evidence type="ECO:0000259" key="5">
    <source>
        <dbReference type="PROSITE" id="PS51898"/>
    </source>
</evidence>
<dbReference type="InterPro" id="IPR050090">
    <property type="entry name" value="Tyrosine_recombinase_XerCD"/>
</dbReference>
<name>A0A7W7MTE6_9ACTN</name>
<reference evidence="7 8" key="1">
    <citation type="submission" date="2020-08" db="EMBL/GenBank/DDBJ databases">
        <title>Sequencing the genomes of 1000 actinobacteria strains.</title>
        <authorList>
            <person name="Klenk H.-P."/>
        </authorList>
    </citation>
    <scope>NUCLEOTIDE SEQUENCE [LARGE SCALE GENOMIC DNA]</scope>
    <source>
        <strain evidence="7 8">DSM 43149</strain>
    </source>
</reference>
<dbReference type="EMBL" id="JACHNH010000001">
    <property type="protein sequence ID" value="MBB4765697.1"/>
    <property type="molecule type" value="Genomic_DNA"/>
</dbReference>
<dbReference type="AlphaFoldDB" id="A0A7W7MTE6"/>
<evidence type="ECO:0000256" key="1">
    <source>
        <dbReference type="ARBA" id="ARBA00022908"/>
    </source>
</evidence>
<dbReference type="PANTHER" id="PTHR30349">
    <property type="entry name" value="PHAGE INTEGRASE-RELATED"/>
    <property type="match status" value="1"/>
</dbReference>
<evidence type="ECO:0000256" key="2">
    <source>
        <dbReference type="ARBA" id="ARBA00023125"/>
    </source>
</evidence>
<keyword evidence="1" id="KW-0229">DNA integration</keyword>
<dbReference type="PROSITE" id="PS51900">
    <property type="entry name" value="CB"/>
    <property type="match status" value="1"/>
</dbReference>
<organism evidence="7 8">
    <name type="scientific">Actinoplanes digitatis</name>
    <dbReference type="NCBI Taxonomy" id="1868"/>
    <lineage>
        <taxon>Bacteria</taxon>
        <taxon>Bacillati</taxon>
        <taxon>Actinomycetota</taxon>
        <taxon>Actinomycetes</taxon>
        <taxon>Micromonosporales</taxon>
        <taxon>Micromonosporaceae</taxon>
        <taxon>Actinoplanes</taxon>
    </lineage>
</organism>
<dbReference type="GO" id="GO:0003677">
    <property type="term" value="F:DNA binding"/>
    <property type="evidence" value="ECO:0007669"/>
    <property type="project" value="UniProtKB-UniRule"/>
</dbReference>
<evidence type="ECO:0000313" key="7">
    <source>
        <dbReference type="EMBL" id="MBB4765697.1"/>
    </source>
</evidence>
<dbReference type="InterPro" id="IPR013762">
    <property type="entry name" value="Integrase-like_cat_sf"/>
</dbReference>
<dbReference type="InterPro" id="IPR002104">
    <property type="entry name" value="Integrase_catalytic"/>
</dbReference>
<proteinExistence type="predicted"/>
<comment type="caution">
    <text evidence="7">The sequence shown here is derived from an EMBL/GenBank/DDBJ whole genome shotgun (WGS) entry which is preliminary data.</text>
</comment>
<protein>
    <submittedName>
        <fullName evidence="7">Integrase</fullName>
    </submittedName>
</protein>
<evidence type="ECO:0000313" key="8">
    <source>
        <dbReference type="Proteomes" id="UP000578112"/>
    </source>
</evidence>
<accession>A0A7W7MTE6</accession>
<dbReference type="PROSITE" id="PS51898">
    <property type="entry name" value="TYR_RECOMBINASE"/>
    <property type="match status" value="1"/>
</dbReference>
<dbReference type="InterPro" id="IPR044068">
    <property type="entry name" value="CB"/>
</dbReference>
<dbReference type="InterPro" id="IPR010998">
    <property type="entry name" value="Integrase_recombinase_N"/>
</dbReference>
<dbReference type="SUPFAM" id="SSF56349">
    <property type="entry name" value="DNA breaking-rejoining enzymes"/>
    <property type="match status" value="1"/>
</dbReference>
<dbReference type="InterPro" id="IPR011010">
    <property type="entry name" value="DNA_brk_join_enz"/>
</dbReference>
<feature type="domain" description="Tyr recombinase" evidence="5">
    <location>
        <begin position="173"/>
        <end position="421"/>
    </location>
</feature>
<sequence length="438" mass="49053">MPRKANGESTIYLGKDGKWHGRVTMGIRDDGSPDRRHVERKTENEVSRAVRKLERERDSGNVRKAGQKWTVAKWLTHWVETIAAPSVRYNTMVGYRAAVYKHLIPGLGAHRLDRLEPEHLERLYARMMREGAAAGTAHQTHRTVKTALNQALRRGHISRNVASLAKAPRLDDHDIDPFTVDEAQRLLAVAATQRNGVRFALALALGLRKGEALGLRWNRVDLDKGVLRTPKQLQRQKWQHGCADPAACGERLHKRQSCRQPCNRHGRTCPPPCEPDCVRHAMKCPKRHGGGLVEVDVKSRAGKRAVGIPAPLLKALREHRAAQEKEREAAGPLWERGDWVFTQPSGRPIDRGADQRAWKALLQAAGVRDARLHDARHTAATMLLVLGVPTRAVMEVMGWSQMSMTTRYQHVTAELVAGIAQQVEGLLWRPKEGLATDN</sequence>
<feature type="domain" description="Core-binding (CB)" evidence="6">
    <location>
        <begin position="69"/>
        <end position="152"/>
    </location>
</feature>
<gene>
    <name evidence="7" type="ORF">BJ971_006253</name>
</gene>
<dbReference type="RefSeq" id="WP_184996717.1">
    <property type="nucleotide sequence ID" value="NZ_BOMK01000080.1"/>
</dbReference>
<dbReference type="CDD" id="cd01189">
    <property type="entry name" value="INT_ICEBs1_C_like"/>
    <property type="match status" value="1"/>
</dbReference>
<dbReference type="GO" id="GO:0006310">
    <property type="term" value="P:DNA recombination"/>
    <property type="evidence" value="ECO:0007669"/>
    <property type="project" value="UniProtKB-KW"/>
</dbReference>
<keyword evidence="2 4" id="KW-0238">DNA-binding</keyword>
<dbReference type="Proteomes" id="UP000578112">
    <property type="component" value="Unassembled WGS sequence"/>
</dbReference>
<evidence type="ECO:0000256" key="4">
    <source>
        <dbReference type="PROSITE-ProRule" id="PRU01248"/>
    </source>
</evidence>
<dbReference type="PANTHER" id="PTHR30349:SF91">
    <property type="entry name" value="INTA PROTEIN"/>
    <property type="match status" value="1"/>
</dbReference>
<keyword evidence="8" id="KW-1185">Reference proteome</keyword>
<dbReference type="InterPro" id="IPR004107">
    <property type="entry name" value="Integrase_SAM-like_N"/>
</dbReference>
<dbReference type="Pfam" id="PF00589">
    <property type="entry name" value="Phage_integrase"/>
    <property type="match status" value="1"/>
</dbReference>